<keyword evidence="2" id="KW-1185">Reference proteome</keyword>
<name>A0A2T0LIG4_9BACL</name>
<dbReference type="PANTHER" id="PTHR40053">
    <property type="entry name" value="SPORULATION-CONTROL PROTEIN SPO0M"/>
    <property type="match status" value="1"/>
</dbReference>
<comment type="caution">
    <text evidence="1">The sequence shown here is derived from an EMBL/GenBank/DDBJ whole genome shotgun (WGS) entry which is preliminary data.</text>
</comment>
<evidence type="ECO:0000313" key="2">
    <source>
        <dbReference type="Proteomes" id="UP000237797"/>
    </source>
</evidence>
<proteinExistence type="predicted"/>
<sequence length="310" mass="34624">MFKRVLAKLGVGSATVNLLLNRDEYTLGDTVEGQILVEGGTVEQHINKIDVDLVMSVRAKERVFSHSVETASFHTPFRVAPSEKKVLPFTFTLPNNLPVSGNAVRYDFVTRLDIADGIDHSDRDPVRILPPERLNRVLRALGSLGFREKHDSRSFDGYVQEFEFFPTDFMRERIEELEFVAALEEDGIRLLLEVDLRTLFGREKELKREVLLENSLLEDESALAGHLRGLIGEMVENPERFSGFRFGHRAHPHQTFSKYGGAIGGLAAGMLGGLVLSELMEETGEAVEELGEAFEDVGDLFGDFDIGGED</sequence>
<dbReference type="Pfam" id="PF07070">
    <property type="entry name" value="Spo0M"/>
    <property type="match status" value="1"/>
</dbReference>
<dbReference type="PANTHER" id="PTHR40053:SF1">
    <property type="entry name" value="SPORULATION-CONTROL PROTEIN SPO0M"/>
    <property type="match status" value="1"/>
</dbReference>
<evidence type="ECO:0000313" key="1">
    <source>
        <dbReference type="EMBL" id="PRX42244.1"/>
    </source>
</evidence>
<reference evidence="1 2" key="1">
    <citation type="submission" date="2018-03" db="EMBL/GenBank/DDBJ databases">
        <title>Genomic Encyclopedia of Archaeal and Bacterial Type Strains, Phase II (KMG-II): from individual species to whole genera.</title>
        <authorList>
            <person name="Goeker M."/>
        </authorList>
    </citation>
    <scope>NUCLEOTIDE SEQUENCE [LARGE SCALE GENOMIC DNA]</scope>
    <source>
        <strain evidence="1 2">DSM 44946</strain>
    </source>
</reference>
<dbReference type="AlphaFoldDB" id="A0A2T0LIG4"/>
<dbReference type="Proteomes" id="UP000237797">
    <property type="component" value="Unassembled WGS sequence"/>
</dbReference>
<gene>
    <name evidence="1" type="ORF">CLV97_10226</name>
</gene>
<dbReference type="RefSeq" id="WP_106343777.1">
    <property type="nucleotide sequence ID" value="NZ_PVNE01000002.1"/>
</dbReference>
<dbReference type="InterPro" id="IPR009776">
    <property type="entry name" value="Spore_0_M"/>
</dbReference>
<protein>
    <submittedName>
        <fullName evidence="1">Sporulation-control protein</fullName>
    </submittedName>
</protein>
<dbReference type="OrthoDB" id="2351239at2"/>
<organism evidence="1 2">
    <name type="scientific">Planifilum fimeticola</name>
    <dbReference type="NCBI Taxonomy" id="201975"/>
    <lineage>
        <taxon>Bacteria</taxon>
        <taxon>Bacillati</taxon>
        <taxon>Bacillota</taxon>
        <taxon>Bacilli</taxon>
        <taxon>Bacillales</taxon>
        <taxon>Thermoactinomycetaceae</taxon>
        <taxon>Planifilum</taxon>
    </lineage>
</organism>
<accession>A0A2T0LIG4</accession>
<dbReference type="EMBL" id="PVNE01000002">
    <property type="protein sequence ID" value="PRX42244.1"/>
    <property type="molecule type" value="Genomic_DNA"/>
</dbReference>